<dbReference type="InterPro" id="IPR002020">
    <property type="entry name" value="Citrate_synthase"/>
</dbReference>
<dbReference type="Pfam" id="PF00549">
    <property type="entry name" value="Ligase_CoA"/>
    <property type="match status" value="1"/>
</dbReference>
<comment type="subcellular location">
    <subcellularLocation>
        <location evidence="1">Cytoplasm</location>
    </subcellularLocation>
</comment>
<dbReference type="InterPro" id="IPR005811">
    <property type="entry name" value="SUCC_ACL_C"/>
</dbReference>
<dbReference type="PANTHER" id="PTHR23118">
    <property type="entry name" value="ATP-CITRATE SYNTHASE"/>
    <property type="match status" value="1"/>
</dbReference>
<evidence type="ECO:0000256" key="4">
    <source>
        <dbReference type="ARBA" id="ARBA00022516"/>
    </source>
</evidence>
<feature type="non-terminal residue" evidence="7">
    <location>
        <position position="96"/>
    </location>
</feature>
<dbReference type="EMBL" id="JAINZW010000059">
    <property type="protein sequence ID" value="MBZ4040728.1"/>
    <property type="molecule type" value="Genomic_DNA"/>
</dbReference>
<evidence type="ECO:0000313" key="7">
    <source>
        <dbReference type="EMBL" id="MBZ4040728.1"/>
    </source>
</evidence>
<dbReference type="Gene3D" id="3.40.50.261">
    <property type="entry name" value="Succinyl-CoA synthetase domains"/>
    <property type="match status" value="1"/>
</dbReference>
<keyword evidence="4" id="KW-0444">Lipid biosynthesis</keyword>
<feature type="non-terminal residue" evidence="7">
    <location>
        <position position="1"/>
    </location>
</feature>
<evidence type="ECO:0000313" key="8">
    <source>
        <dbReference type="Proteomes" id="UP001430954"/>
    </source>
</evidence>
<protein>
    <recommendedName>
        <fullName evidence="2">ATP citrate synthase</fullName>
        <ecNumber evidence="2">2.3.3.8</ecNumber>
    </recommendedName>
</protein>
<organism evidence="7 8">
    <name type="scientific">Novilysobacter selenitireducens</name>
    <dbReference type="NCBI Taxonomy" id="2872639"/>
    <lineage>
        <taxon>Bacteria</taxon>
        <taxon>Pseudomonadati</taxon>
        <taxon>Pseudomonadota</taxon>
        <taxon>Gammaproteobacteria</taxon>
        <taxon>Lysobacterales</taxon>
        <taxon>Lysobacteraceae</taxon>
        <taxon>Novilysobacter</taxon>
    </lineage>
</organism>
<comment type="caution">
    <text evidence="7">The sequence shown here is derived from an EMBL/GenBank/DDBJ whole genome shotgun (WGS) entry which is preliminary data.</text>
</comment>
<reference evidence="7 8" key="1">
    <citation type="submission" date="2021-09" db="EMBL/GenBank/DDBJ databases">
        <title>Lysobacter sp. 13A isolated from the river sediment.</title>
        <authorList>
            <person name="Liu H."/>
            <person name="Li S."/>
            <person name="Mao S."/>
        </authorList>
    </citation>
    <scope>NUCLEOTIDE SEQUENCE [LARGE SCALE GENOMIC DNA]</scope>
    <source>
        <strain evidence="7 8">13A</strain>
    </source>
</reference>
<evidence type="ECO:0000256" key="5">
    <source>
        <dbReference type="ARBA" id="ARBA00023098"/>
    </source>
</evidence>
<dbReference type="PANTHER" id="PTHR23118:SF42">
    <property type="entry name" value="ATP-CITRATE SYNTHASE"/>
    <property type="match status" value="1"/>
</dbReference>
<sequence>GSTFIDHLLRYEADPECKMLVLLGEVGGIEEYRVIEAVKSGQIRKPIVAWAIGTCAKMFTTEVQFGHAGSMANSDLETADAKNAAMKAAGFIVPDT</sequence>
<dbReference type="Proteomes" id="UP001430954">
    <property type="component" value="Unassembled WGS sequence"/>
</dbReference>
<evidence type="ECO:0000256" key="3">
    <source>
        <dbReference type="ARBA" id="ARBA00022490"/>
    </source>
</evidence>
<dbReference type="EC" id="2.3.3.8" evidence="2"/>
<keyword evidence="5" id="KW-0443">Lipid metabolism</keyword>
<dbReference type="PROSITE" id="PS00399">
    <property type="entry name" value="SUCCINYL_COA_LIG_2"/>
    <property type="match status" value="1"/>
</dbReference>
<dbReference type="InterPro" id="IPR017440">
    <property type="entry name" value="Cit_synth/succinyl-CoA_lig_AS"/>
</dbReference>
<keyword evidence="8" id="KW-1185">Reference proteome</keyword>
<dbReference type="InterPro" id="IPR016102">
    <property type="entry name" value="Succinyl-CoA_synth-like"/>
</dbReference>
<accession>A0ABS7TA43</accession>
<dbReference type="SUPFAM" id="SSF52210">
    <property type="entry name" value="Succinyl-CoA synthetase domains"/>
    <property type="match status" value="1"/>
</dbReference>
<evidence type="ECO:0000256" key="2">
    <source>
        <dbReference type="ARBA" id="ARBA00012639"/>
    </source>
</evidence>
<gene>
    <name evidence="7" type="ORF">K6753_14460</name>
</gene>
<feature type="domain" description="ATP-citrate synthase/succinyl-CoA ligase C-terminal" evidence="6">
    <location>
        <begin position="2"/>
        <end position="91"/>
    </location>
</feature>
<evidence type="ECO:0000259" key="6">
    <source>
        <dbReference type="Pfam" id="PF00549"/>
    </source>
</evidence>
<evidence type="ECO:0000256" key="1">
    <source>
        <dbReference type="ARBA" id="ARBA00004496"/>
    </source>
</evidence>
<proteinExistence type="predicted"/>
<name>A0ABS7TA43_9GAMM</name>
<keyword evidence="3" id="KW-0963">Cytoplasm</keyword>